<dbReference type="PANTHER" id="PTHR12532">
    <property type="entry name" value="TRANSLATIONAL ACTIVATOR OF CYTOCHROME C OXIDASE 1"/>
    <property type="match status" value="1"/>
</dbReference>
<dbReference type="SUPFAM" id="SSF75625">
    <property type="entry name" value="YebC-like"/>
    <property type="match status" value="1"/>
</dbReference>
<evidence type="ECO:0000313" key="2">
    <source>
        <dbReference type="EMBL" id="TSC92148.1"/>
    </source>
</evidence>
<dbReference type="InterPro" id="IPR026564">
    <property type="entry name" value="Transcrip_reg_TACO1-like_dom3"/>
</dbReference>
<dbReference type="EMBL" id="VMGH01000013">
    <property type="protein sequence ID" value="TSC92148.1"/>
    <property type="molecule type" value="Genomic_DNA"/>
</dbReference>
<evidence type="ECO:0000259" key="1">
    <source>
        <dbReference type="Pfam" id="PF01709"/>
    </source>
</evidence>
<proteinExistence type="predicted"/>
<dbReference type="PANTHER" id="PTHR12532:SF6">
    <property type="entry name" value="TRANSCRIPTIONAL REGULATORY PROTEIN YEBC-RELATED"/>
    <property type="match status" value="1"/>
</dbReference>
<dbReference type="InterPro" id="IPR048300">
    <property type="entry name" value="TACO1_YebC-like_2nd/3rd_dom"/>
</dbReference>
<organism evidence="2 3">
    <name type="scientific">Candidatus Berkelbacteria bacterium Licking1014_96</name>
    <dbReference type="NCBI Taxonomy" id="2017149"/>
    <lineage>
        <taxon>Bacteria</taxon>
        <taxon>Candidatus Berkelbacteria</taxon>
    </lineage>
</organism>
<sequence length="129" mass="14302">MADSGSVSYLFSPKGEIKLRDLANHPVTKEALEELIIDSGADDFLDLENGFLVYTKANDLGSVKKFFEEKGVALESVKLVQEAKDLIPIGDKGTAQKILNLLNELEEQDDVDEVSTNFDIDERLLKEIS</sequence>
<dbReference type="Proteomes" id="UP000318296">
    <property type="component" value="Unassembled WGS sequence"/>
</dbReference>
<feature type="domain" description="TACO1/YebC-like second and third" evidence="1">
    <location>
        <begin position="1"/>
        <end position="118"/>
    </location>
</feature>
<dbReference type="InterPro" id="IPR002876">
    <property type="entry name" value="Transcrip_reg_TACO1-like"/>
</dbReference>
<gene>
    <name evidence="2" type="ORF">CEN92_104</name>
</gene>
<dbReference type="Pfam" id="PF01709">
    <property type="entry name" value="Transcrip_reg"/>
    <property type="match status" value="1"/>
</dbReference>
<name>A0A554LH02_9BACT</name>
<evidence type="ECO:0000313" key="3">
    <source>
        <dbReference type="Proteomes" id="UP000318296"/>
    </source>
</evidence>
<dbReference type="InterPro" id="IPR029072">
    <property type="entry name" value="YebC-like"/>
</dbReference>
<accession>A0A554LH02</accession>
<comment type="caution">
    <text evidence="2">The sequence shown here is derived from an EMBL/GenBank/DDBJ whole genome shotgun (WGS) entry which is preliminary data.</text>
</comment>
<dbReference type="GO" id="GO:0005829">
    <property type="term" value="C:cytosol"/>
    <property type="evidence" value="ECO:0007669"/>
    <property type="project" value="TreeGrafter"/>
</dbReference>
<protein>
    <submittedName>
        <fullName evidence="2">UPF0082 protein yeeN</fullName>
    </submittedName>
</protein>
<dbReference type="AlphaFoldDB" id="A0A554LH02"/>
<dbReference type="Gene3D" id="3.30.70.980">
    <property type="match status" value="2"/>
</dbReference>
<reference evidence="2 3" key="1">
    <citation type="submission" date="2017-07" db="EMBL/GenBank/DDBJ databases">
        <title>Mechanisms for carbon and nitrogen cycling indicate functional differentiation within the Candidate Phyla Radiation.</title>
        <authorList>
            <person name="Danczak R.E."/>
            <person name="Johnston M.D."/>
            <person name="Kenah C."/>
            <person name="Slattery M."/>
            <person name="Wrighton K.C."/>
            <person name="Wilkins M.J."/>
        </authorList>
    </citation>
    <scope>NUCLEOTIDE SEQUENCE [LARGE SCALE GENOMIC DNA]</scope>
    <source>
        <strain evidence="2">Licking1014_96</strain>
    </source>
</reference>